<reference evidence="1 2" key="1">
    <citation type="submission" date="2015-01" db="EMBL/GenBank/DDBJ databases">
        <title>Evolution of Trichinella species and genotypes.</title>
        <authorList>
            <person name="Korhonen P.K."/>
            <person name="Edoardo P."/>
            <person name="Giuseppe L.R."/>
            <person name="Gasser R.B."/>
        </authorList>
    </citation>
    <scope>NUCLEOTIDE SEQUENCE [LARGE SCALE GENOMIC DNA]</scope>
    <source>
        <strain evidence="1">ISS2496</strain>
    </source>
</reference>
<evidence type="ECO:0000313" key="1">
    <source>
        <dbReference type="EMBL" id="KRY03659.1"/>
    </source>
</evidence>
<sequence length="37" mass="4387">MREFPQMEHLAILINLIEGVSNRHEPDIEHLTILTLY</sequence>
<evidence type="ECO:0000313" key="2">
    <source>
        <dbReference type="Proteomes" id="UP000054783"/>
    </source>
</evidence>
<dbReference type="AlphaFoldDB" id="A0A0V0YU42"/>
<name>A0A0V0YU42_9BILA</name>
<keyword evidence="2" id="KW-1185">Reference proteome</keyword>
<dbReference type="Proteomes" id="UP000054783">
    <property type="component" value="Unassembled WGS sequence"/>
</dbReference>
<comment type="caution">
    <text evidence="1">The sequence shown here is derived from an EMBL/GenBank/DDBJ whole genome shotgun (WGS) entry which is preliminary data.</text>
</comment>
<protein>
    <submittedName>
        <fullName evidence="1">Uncharacterized protein</fullName>
    </submittedName>
</protein>
<dbReference type="EMBL" id="JYDQ01002601">
    <property type="protein sequence ID" value="KRY03659.1"/>
    <property type="molecule type" value="Genomic_DNA"/>
</dbReference>
<accession>A0A0V0YU42</accession>
<organism evidence="1 2">
    <name type="scientific">Trichinella patagoniensis</name>
    <dbReference type="NCBI Taxonomy" id="990121"/>
    <lineage>
        <taxon>Eukaryota</taxon>
        <taxon>Metazoa</taxon>
        <taxon>Ecdysozoa</taxon>
        <taxon>Nematoda</taxon>
        <taxon>Enoplea</taxon>
        <taxon>Dorylaimia</taxon>
        <taxon>Trichinellida</taxon>
        <taxon>Trichinellidae</taxon>
        <taxon>Trichinella</taxon>
    </lineage>
</organism>
<proteinExistence type="predicted"/>
<gene>
    <name evidence="1" type="ORF">T12_5894</name>
</gene>